<keyword evidence="4" id="KW-1185">Reference proteome</keyword>
<dbReference type="Proteomes" id="UP001396898">
    <property type="component" value="Unassembled WGS sequence"/>
</dbReference>
<comment type="caution">
    <text evidence="3">The sequence shown here is derived from an EMBL/GenBank/DDBJ whole genome shotgun (WGS) entry which is preliminary data.</text>
</comment>
<keyword evidence="2" id="KW-0472">Membrane</keyword>
<feature type="compositionally biased region" description="Low complexity" evidence="1">
    <location>
        <begin position="95"/>
        <end position="109"/>
    </location>
</feature>
<organism evidence="3 4">
    <name type="scientific">Apiospora marii</name>
    <dbReference type="NCBI Taxonomy" id="335849"/>
    <lineage>
        <taxon>Eukaryota</taxon>
        <taxon>Fungi</taxon>
        <taxon>Dikarya</taxon>
        <taxon>Ascomycota</taxon>
        <taxon>Pezizomycotina</taxon>
        <taxon>Sordariomycetes</taxon>
        <taxon>Xylariomycetidae</taxon>
        <taxon>Amphisphaeriales</taxon>
        <taxon>Apiosporaceae</taxon>
        <taxon>Apiospora</taxon>
    </lineage>
</organism>
<keyword evidence="2" id="KW-0812">Transmembrane</keyword>
<proteinExistence type="predicted"/>
<protein>
    <submittedName>
        <fullName evidence="3">Uncharacterized protein</fullName>
    </submittedName>
</protein>
<feature type="transmembrane region" description="Helical" evidence="2">
    <location>
        <begin position="46"/>
        <end position="66"/>
    </location>
</feature>
<name>A0ABR1RGK3_9PEZI</name>
<keyword evidence="2" id="KW-1133">Transmembrane helix</keyword>
<reference evidence="3 4" key="1">
    <citation type="submission" date="2023-01" db="EMBL/GenBank/DDBJ databases">
        <title>Analysis of 21 Apiospora genomes using comparative genomics revels a genus with tremendous synthesis potential of carbohydrate active enzymes and secondary metabolites.</title>
        <authorList>
            <person name="Sorensen T."/>
        </authorList>
    </citation>
    <scope>NUCLEOTIDE SEQUENCE [LARGE SCALE GENOMIC DNA]</scope>
    <source>
        <strain evidence="3 4">CBS 20057</strain>
    </source>
</reference>
<feature type="region of interest" description="Disordered" evidence="1">
    <location>
        <begin position="83"/>
        <end position="109"/>
    </location>
</feature>
<gene>
    <name evidence="3" type="ORF">PG991_011884</name>
</gene>
<evidence type="ECO:0000313" key="4">
    <source>
        <dbReference type="Proteomes" id="UP001396898"/>
    </source>
</evidence>
<evidence type="ECO:0000256" key="1">
    <source>
        <dbReference type="SAM" id="MobiDB-lite"/>
    </source>
</evidence>
<accession>A0ABR1RGK3</accession>
<dbReference type="EMBL" id="JAQQWI010000016">
    <property type="protein sequence ID" value="KAK8009333.1"/>
    <property type="molecule type" value="Genomic_DNA"/>
</dbReference>
<evidence type="ECO:0000256" key="2">
    <source>
        <dbReference type="SAM" id="Phobius"/>
    </source>
</evidence>
<evidence type="ECO:0000313" key="3">
    <source>
        <dbReference type="EMBL" id="KAK8009333.1"/>
    </source>
</evidence>
<sequence>MAALAFNGQVDANIGLVADPADRSLLTDGAAYANAGRFGELPAPTAAGPGWVFVGVACLGFLVAFAERHVELRKDHATGFGLAKTPAAQGNAEKAGGSSPAGPTSSGEE</sequence>